<dbReference type="EC" id="7.1.2.1" evidence="3"/>
<dbReference type="InterPro" id="IPR001757">
    <property type="entry name" value="P_typ_ATPase"/>
</dbReference>
<dbReference type="RefSeq" id="XP_051440875.1">
    <property type="nucleotide sequence ID" value="XM_051592020.1"/>
</dbReference>
<dbReference type="InterPro" id="IPR023298">
    <property type="entry name" value="ATPase_P-typ_TM_dom_sf"/>
</dbReference>
<evidence type="ECO:0000256" key="6">
    <source>
        <dbReference type="ARBA" id="ARBA00022840"/>
    </source>
</evidence>
<dbReference type="PANTHER" id="PTHR42861">
    <property type="entry name" value="CALCIUM-TRANSPORTING ATPASE"/>
    <property type="match status" value="1"/>
</dbReference>
<evidence type="ECO:0000256" key="3">
    <source>
        <dbReference type="ARBA" id="ARBA00012476"/>
    </source>
</evidence>
<evidence type="ECO:0000313" key="14">
    <source>
        <dbReference type="Proteomes" id="UP001206595"/>
    </source>
</evidence>
<dbReference type="GeneID" id="75917363"/>
<dbReference type="NCBIfam" id="TIGR01494">
    <property type="entry name" value="ATPase_P-type"/>
    <property type="match status" value="1"/>
</dbReference>
<dbReference type="Gene3D" id="3.40.1110.10">
    <property type="entry name" value="Calcium-transporting ATPase, cytoplasmic domain N"/>
    <property type="match status" value="1"/>
</dbReference>
<feature type="domain" description="Cation-transporting P-type ATPase N-terminal" evidence="12">
    <location>
        <begin position="75"/>
        <end position="147"/>
    </location>
</feature>
<organism evidence="13 14">
    <name type="scientific">Umbelopsis ramanniana AG</name>
    <dbReference type="NCBI Taxonomy" id="1314678"/>
    <lineage>
        <taxon>Eukaryota</taxon>
        <taxon>Fungi</taxon>
        <taxon>Fungi incertae sedis</taxon>
        <taxon>Mucoromycota</taxon>
        <taxon>Mucoromycotina</taxon>
        <taxon>Umbelopsidomycetes</taxon>
        <taxon>Umbelopsidales</taxon>
        <taxon>Umbelopsidaceae</taxon>
        <taxon>Umbelopsis</taxon>
    </lineage>
</organism>
<dbReference type="InterPro" id="IPR004014">
    <property type="entry name" value="ATPase_P-typ_cation-transptr_N"/>
</dbReference>
<dbReference type="FunFam" id="2.70.150.10:FF:000004">
    <property type="entry name" value="Plasma membrane ATPase"/>
    <property type="match status" value="1"/>
</dbReference>
<gene>
    <name evidence="13" type="ORF">K450DRAFT_259550</name>
</gene>
<evidence type="ECO:0000313" key="13">
    <source>
        <dbReference type="EMBL" id="KAI8575871.1"/>
    </source>
</evidence>
<keyword evidence="6" id="KW-0067">ATP-binding</keyword>
<dbReference type="InterPro" id="IPR023299">
    <property type="entry name" value="ATPase_P-typ_cyto_dom_N"/>
</dbReference>
<dbReference type="Gene3D" id="2.70.150.10">
    <property type="entry name" value="Calcium-transporting ATPase, cytoplasmic transduction domain A"/>
    <property type="match status" value="1"/>
</dbReference>
<proteinExistence type="inferred from homology"/>
<dbReference type="Gene3D" id="3.40.50.1000">
    <property type="entry name" value="HAD superfamily/HAD-like"/>
    <property type="match status" value="1"/>
</dbReference>
<feature type="region of interest" description="Disordered" evidence="10">
    <location>
        <begin position="1"/>
        <end position="60"/>
    </location>
</feature>
<dbReference type="AlphaFoldDB" id="A0AAD5E1S8"/>
<dbReference type="InterPro" id="IPR023214">
    <property type="entry name" value="HAD_sf"/>
</dbReference>
<dbReference type="SUPFAM" id="SSF81660">
    <property type="entry name" value="Metal cation-transporting ATPase, ATP-binding domain N"/>
    <property type="match status" value="1"/>
</dbReference>
<dbReference type="SMART" id="SM00831">
    <property type="entry name" value="Cation_ATPase_N"/>
    <property type="match status" value="1"/>
</dbReference>
<reference evidence="13" key="2">
    <citation type="journal article" date="2022" name="Proc. Natl. Acad. Sci. U.S.A.">
        <title>Diploid-dominant life cycles characterize the early evolution of Fungi.</title>
        <authorList>
            <person name="Amses K.R."/>
            <person name="Simmons D.R."/>
            <person name="Longcore J.E."/>
            <person name="Mondo S.J."/>
            <person name="Seto K."/>
            <person name="Jeronimo G.H."/>
            <person name="Bonds A.E."/>
            <person name="Quandt C.A."/>
            <person name="Davis W.J."/>
            <person name="Chang Y."/>
            <person name="Federici B.A."/>
            <person name="Kuo A."/>
            <person name="LaButti K."/>
            <person name="Pangilinan J."/>
            <person name="Andreopoulos W."/>
            <person name="Tritt A."/>
            <person name="Riley R."/>
            <person name="Hundley H."/>
            <person name="Johnson J."/>
            <person name="Lipzen A."/>
            <person name="Barry K."/>
            <person name="Lang B.F."/>
            <person name="Cuomo C.A."/>
            <person name="Buchler N.E."/>
            <person name="Grigoriev I.V."/>
            <person name="Spatafora J.W."/>
            <person name="Stajich J.E."/>
            <person name="James T.Y."/>
        </authorList>
    </citation>
    <scope>NUCLEOTIDE SEQUENCE</scope>
    <source>
        <strain evidence="13">AG</strain>
    </source>
</reference>
<comment type="similarity">
    <text evidence="2">Belongs to the cation transport ATPase (P-type) (TC 3.A.3) family. Type IIIA subfamily.</text>
</comment>
<evidence type="ECO:0000259" key="12">
    <source>
        <dbReference type="SMART" id="SM00831"/>
    </source>
</evidence>
<protein>
    <recommendedName>
        <fullName evidence="3">P-type H(+)-exporting transporter</fullName>
        <ecNumber evidence="3">7.1.2.1</ecNumber>
    </recommendedName>
</protein>
<comment type="subcellular location">
    <subcellularLocation>
        <location evidence="1">Membrane</location>
        <topology evidence="1">Multi-pass membrane protein</topology>
    </subcellularLocation>
</comment>
<dbReference type="Pfam" id="PF00690">
    <property type="entry name" value="Cation_ATPase_N"/>
    <property type="match status" value="1"/>
</dbReference>
<evidence type="ECO:0000256" key="9">
    <source>
        <dbReference type="ARBA" id="ARBA00023136"/>
    </source>
</evidence>
<evidence type="ECO:0000256" key="1">
    <source>
        <dbReference type="ARBA" id="ARBA00004141"/>
    </source>
</evidence>
<dbReference type="Proteomes" id="UP001206595">
    <property type="component" value="Unassembled WGS sequence"/>
</dbReference>
<evidence type="ECO:0000256" key="8">
    <source>
        <dbReference type="ARBA" id="ARBA00022989"/>
    </source>
</evidence>
<dbReference type="InterPro" id="IPR018303">
    <property type="entry name" value="ATPase_P-typ_P_site"/>
</dbReference>
<sequence>MEPNDPNNNEKAHVADQPVGPNTPVAPNAAAPDAATKESVPAQATDESNTKPANNDVPNGMSLTVEELYDKDKHDLSTMEPGDVFQLLQTSTDGLTSEEAARRIEKFGHNRLEHKEVNPILQFLGFMWNPLSWVMEAAAIVAIAVSNGGGRPPDWEDFVGIVLLLLANSVIGFMEERQAGNAVKALMASLAPEAKVKRDGAWKTVEAAELVPGDVISVKLGDVIPADGRLVAAHGEVSIDQAALTGESLPVTKEAGDEIFSGSTCKQGEAEAIVIGTGLNTFFGRAAKLVGDAGDEMGHLQTILAKIGNFCICTIGIFLIVVVIVQYAAFRYPYRTGIDNVLVLLIGGIPIAMPTVLSVTLAIGAKQLAEHKAIVTRITAIEEMAAVTILCSDKTGTLTLNKLIVDKPTIKTYSDYTGEDVILLSAYASRTENQDAIDFCIVNSLPNPQLAREGIEELEFKPFNPVIKRTQITYKDKDGVVRRVTKGMSHTILDLCSRDKTEEQIKALNDDVDEYARRGLRALAVAVDEIPSGNIEDEGKGFKSLLNPVFLSLLKLLLDLVKFSNV</sequence>
<dbReference type="GO" id="GO:0005524">
    <property type="term" value="F:ATP binding"/>
    <property type="evidence" value="ECO:0007669"/>
    <property type="project" value="UniProtKB-KW"/>
</dbReference>
<dbReference type="PRINTS" id="PR00119">
    <property type="entry name" value="CATATPASE"/>
</dbReference>
<dbReference type="GO" id="GO:0016887">
    <property type="term" value="F:ATP hydrolysis activity"/>
    <property type="evidence" value="ECO:0007669"/>
    <property type="project" value="InterPro"/>
</dbReference>
<evidence type="ECO:0000256" key="5">
    <source>
        <dbReference type="ARBA" id="ARBA00022741"/>
    </source>
</evidence>
<feature type="transmembrane region" description="Helical" evidence="11">
    <location>
        <begin position="341"/>
        <end position="363"/>
    </location>
</feature>
<keyword evidence="9 11" id="KW-0472">Membrane</keyword>
<dbReference type="SUPFAM" id="SSF81665">
    <property type="entry name" value="Calcium ATPase, transmembrane domain M"/>
    <property type="match status" value="1"/>
</dbReference>
<dbReference type="InterPro" id="IPR059000">
    <property type="entry name" value="ATPase_P-type_domA"/>
</dbReference>
<reference evidence="13" key="1">
    <citation type="submission" date="2021-06" db="EMBL/GenBank/DDBJ databases">
        <authorList>
            <consortium name="DOE Joint Genome Institute"/>
            <person name="Mondo S.J."/>
            <person name="Amses K.R."/>
            <person name="Simmons D.R."/>
            <person name="Longcore J.E."/>
            <person name="Seto K."/>
            <person name="Alves G.H."/>
            <person name="Bonds A.E."/>
            <person name="Quandt C.A."/>
            <person name="Davis W.J."/>
            <person name="Chang Y."/>
            <person name="Letcher P.M."/>
            <person name="Powell M.J."/>
            <person name="Kuo A."/>
            <person name="Labutti K."/>
            <person name="Pangilinan J."/>
            <person name="Andreopoulos W."/>
            <person name="Tritt A."/>
            <person name="Riley R."/>
            <person name="Hundley H."/>
            <person name="Johnson J."/>
            <person name="Lipzen A."/>
            <person name="Barry K."/>
            <person name="Berbee M.L."/>
            <person name="Buchler N.E."/>
            <person name="Grigoriev I.V."/>
            <person name="Spatafora J.W."/>
            <person name="Stajich J.E."/>
            <person name="James T.Y."/>
        </authorList>
    </citation>
    <scope>NUCLEOTIDE SEQUENCE</scope>
    <source>
        <strain evidence="13">AG</strain>
    </source>
</reference>
<dbReference type="EMBL" id="MU620967">
    <property type="protein sequence ID" value="KAI8575871.1"/>
    <property type="molecule type" value="Genomic_DNA"/>
</dbReference>
<evidence type="ECO:0000256" key="2">
    <source>
        <dbReference type="ARBA" id="ARBA00008804"/>
    </source>
</evidence>
<dbReference type="SUPFAM" id="SSF81653">
    <property type="entry name" value="Calcium ATPase, transduction domain A"/>
    <property type="match status" value="1"/>
</dbReference>
<keyword evidence="5" id="KW-0547">Nucleotide-binding</keyword>
<dbReference type="InterPro" id="IPR008250">
    <property type="entry name" value="ATPase_P-typ_transduc_dom_A_sf"/>
</dbReference>
<comment type="caution">
    <text evidence="13">The sequence shown here is derived from an EMBL/GenBank/DDBJ whole genome shotgun (WGS) entry which is preliminary data.</text>
</comment>
<name>A0AAD5E1S8_UMBRA</name>
<dbReference type="GO" id="GO:0016020">
    <property type="term" value="C:membrane"/>
    <property type="evidence" value="ECO:0007669"/>
    <property type="project" value="UniProtKB-SubCell"/>
</dbReference>
<dbReference type="GO" id="GO:0008553">
    <property type="term" value="F:P-type proton-exporting transporter activity"/>
    <property type="evidence" value="ECO:0007669"/>
    <property type="project" value="UniProtKB-EC"/>
</dbReference>
<dbReference type="Pfam" id="PF00122">
    <property type="entry name" value="E1-E2_ATPase"/>
    <property type="match status" value="1"/>
</dbReference>
<keyword evidence="8 11" id="KW-1133">Transmembrane helix</keyword>
<dbReference type="FunFam" id="3.40.1110.10:FF:000005">
    <property type="entry name" value="Plasma membrane ATPase"/>
    <property type="match status" value="1"/>
</dbReference>
<keyword evidence="14" id="KW-1185">Reference proteome</keyword>
<evidence type="ECO:0000256" key="4">
    <source>
        <dbReference type="ARBA" id="ARBA00022692"/>
    </source>
</evidence>
<keyword evidence="7" id="KW-1278">Translocase</keyword>
<evidence type="ECO:0000256" key="11">
    <source>
        <dbReference type="SAM" id="Phobius"/>
    </source>
</evidence>
<accession>A0AAD5E1S8</accession>
<evidence type="ECO:0000256" key="7">
    <source>
        <dbReference type="ARBA" id="ARBA00022967"/>
    </source>
</evidence>
<feature type="compositionally biased region" description="Polar residues" evidence="10">
    <location>
        <begin position="45"/>
        <end position="57"/>
    </location>
</feature>
<dbReference type="Gene3D" id="1.20.1110.10">
    <property type="entry name" value="Calcium-transporting ATPase, transmembrane domain"/>
    <property type="match status" value="1"/>
</dbReference>
<keyword evidence="4 11" id="KW-0812">Transmembrane</keyword>
<feature type="transmembrane region" description="Helical" evidence="11">
    <location>
        <begin position="307"/>
        <end position="329"/>
    </location>
</feature>
<dbReference type="PROSITE" id="PS00154">
    <property type="entry name" value="ATPASE_E1_E2"/>
    <property type="match status" value="1"/>
</dbReference>
<feature type="compositionally biased region" description="Low complexity" evidence="10">
    <location>
        <begin position="18"/>
        <end position="34"/>
    </location>
</feature>
<evidence type="ECO:0000256" key="10">
    <source>
        <dbReference type="SAM" id="MobiDB-lite"/>
    </source>
</evidence>